<evidence type="ECO:0000259" key="6">
    <source>
        <dbReference type="Pfam" id="PF07533"/>
    </source>
</evidence>
<organism evidence="7 8">
    <name type="scientific">Rhodosorus marinus</name>
    <dbReference type="NCBI Taxonomy" id="101924"/>
    <lineage>
        <taxon>Eukaryota</taxon>
        <taxon>Rhodophyta</taxon>
        <taxon>Stylonematophyceae</taxon>
        <taxon>Stylonematales</taxon>
        <taxon>Stylonemataceae</taxon>
        <taxon>Rhodosorus</taxon>
    </lineage>
</organism>
<feature type="region of interest" description="Disordered" evidence="5">
    <location>
        <begin position="157"/>
        <end position="180"/>
    </location>
</feature>
<proteinExistence type="predicted"/>
<dbReference type="SUPFAM" id="SSF160481">
    <property type="entry name" value="BRK domain-like"/>
    <property type="match status" value="2"/>
</dbReference>
<dbReference type="Gene3D" id="3.40.5.120">
    <property type="match status" value="2"/>
</dbReference>
<evidence type="ECO:0000256" key="4">
    <source>
        <dbReference type="ARBA" id="ARBA00023242"/>
    </source>
</evidence>
<dbReference type="InterPro" id="IPR006576">
    <property type="entry name" value="BRK_domain"/>
</dbReference>
<evidence type="ECO:0000256" key="5">
    <source>
        <dbReference type="SAM" id="MobiDB-lite"/>
    </source>
</evidence>
<evidence type="ECO:0000313" key="7">
    <source>
        <dbReference type="EMBL" id="KAJ8903939.1"/>
    </source>
</evidence>
<feature type="compositionally biased region" description="Basic and acidic residues" evidence="5">
    <location>
        <begin position="157"/>
        <end position="166"/>
    </location>
</feature>
<dbReference type="GO" id="GO:0005634">
    <property type="term" value="C:nucleus"/>
    <property type="evidence" value="ECO:0007669"/>
    <property type="project" value="UniProtKB-SubCell"/>
</dbReference>
<comment type="subcellular location">
    <subcellularLocation>
        <location evidence="1">Nucleus</location>
    </subcellularLocation>
</comment>
<accession>A0AAV8UPJ6</accession>
<dbReference type="InterPro" id="IPR037259">
    <property type="entry name" value="BRK_sf"/>
</dbReference>
<feature type="region of interest" description="Disordered" evidence="5">
    <location>
        <begin position="1"/>
        <end position="21"/>
    </location>
</feature>
<dbReference type="Pfam" id="PF07533">
    <property type="entry name" value="BRK"/>
    <property type="match status" value="1"/>
</dbReference>
<comment type="caution">
    <text evidence="7">The sequence shown here is derived from an EMBL/GenBank/DDBJ whole genome shotgun (WGS) entry which is preliminary data.</text>
</comment>
<sequence length="263" mass="29532">MPGQRGQRRQRSTWRSEMAKDVRLGVQMDVEKSDNMSQITESQSSDVTGYGNFASGEHVTIWNKQEKRKIAGNAAPLGKNLTKYLGKHPECEVYNGQDSREGIRNKNNPHGRTEASGLGVHVPIWNREEKRKIAGNAAPLAKNLVMYLARHPDCEVYDGQDKEDGGRGSNRNQTVQKRSVPVPVPAQDQWMPNDYLEFDLDQEEIEEIDAIFGFGDAKEDAMDMEMVTVEMIDFDSGMDFSPSCLLSFGPVSPPHFDMSVHVE</sequence>
<feature type="compositionally biased region" description="Basic residues" evidence="5">
    <location>
        <begin position="1"/>
        <end position="12"/>
    </location>
</feature>
<evidence type="ECO:0000313" key="8">
    <source>
        <dbReference type="Proteomes" id="UP001157974"/>
    </source>
</evidence>
<dbReference type="Proteomes" id="UP001157974">
    <property type="component" value="Unassembled WGS sequence"/>
</dbReference>
<evidence type="ECO:0000256" key="1">
    <source>
        <dbReference type="ARBA" id="ARBA00004123"/>
    </source>
</evidence>
<evidence type="ECO:0000256" key="3">
    <source>
        <dbReference type="ARBA" id="ARBA00023163"/>
    </source>
</evidence>
<keyword evidence="2" id="KW-0805">Transcription regulation</keyword>
<keyword evidence="3" id="KW-0804">Transcription</keyword>
<dbReference type="AlphaFoldDB" id="A0AAV8UPJ6"/>
<evidence type="ECO:0000256" key="2">
    <source>
        <dbReference type="ARBA" id="ARBA00023015"/>
    </source>
</evidence>
<keyword evidence="8" id="KW-1185">Reference proteome</keyword>
<keyword evidence="4" id="KW-0539">Nucleus</keyword>
<gene>
    <name evidence="7" type="ORF">NDN08_000470</name>
</gene>
<feature type="domain" description="BRK" evidence="6">
    <location>
        <begin position="121"/>
        <end position="156"/>
    </location>
</feature>
<reference evidence="7 8" key="1">
    <citation type="journal article" date="2023" name="Nat. Commun.">
        <title>Origin of minicircular mitochondrial genomes in red algae.</title>
        <authorList>
            <person name="Lee Y."/>
            <person name="Cho C.H."/>
            <person name="Lee Y.M."/>
            <person name="Park S.I."/>
            <person name="Yang J.H."/>
            <person name="West J.A."/>
            <person name="Bhattacharya D."/>
            <person name="Yoon H.S."/>
        </authorList>
    </citation>
    <scope>NUCLEOTIDE SEQUENCE [LARGE SCALE GENOMIC DNA]</scope>
    <source>
        <strain evidence="7 8">CCMP1338</strain>
        <tissue evidence="7">Whole cell</tissue>
    </source>
</reference>
<protein>
    <recommendedName>
        <fullName evidence="6">BRK domain-containing protein</fullName>
    </recommendedName>
</protein>
<name>A0AAV8UPJ6_9RHOD</name>
<dbReference type="EMBL" id="JAMWBK010000006">
    <property type="protein sequence ID" value="KAJ8903939.1"/>
    <property type="molecule type" value="Genomic_DNA"/>
</dbReference>